<evidence type="ECO:0000313" key="3">
    <source>
        <dbReference type="EMBL" id="NVN19522.1"/>
    </source>
</evidence>
<dbReference type="Proteomes" id="UP000558089">
    <property type="component" value="Unassembled WGS sequence"/>
</dbReference>
<keyword evidence="2" id="KW-0812">Transmembrane</keyword>
<sequence>MKRLRIHMILVMGLGCMIMPISLQGQFLKKLKKKVEDKIVNKASEKTDELLNGEGARNDSGNVKNTKETENGTIGDNASANGSKPTIQDNNIITHKAPNKDFIDIVIQSHKGLPRYGDVYYLRGKTASTNSKAYKALLELKYMKELLEQMDKSKLTTYNYAQDDTKTKYSNKAQHHLLMLGKDVLSDERLQEYFCDAEAKSPCNFYNTAGERSLVPSWGGTRNNEFAQNRSYTAFIQNHLEALEAWSNTFFPNDEQIAYFVARGAVNGKYDFKNKGYWIQNIFSIGGDFILHNTNFMPYTENEKTLKHSSKSLFLPVEPSKAKEYALTHVSPVFVAFKVKVFPKIIAPDQIQWEFQLEDSNVEFYKDGLLSQKLGEVDMKTVTFKD</sequence>
<evidence type="ECO:0000256" key="2">
    <source>
        <dbReference type="SAM" id="Phobius"/>
    </source>
</evidence>
<proteinExistence type="predicted"/>
<evidence type="ECO:0000313" key="4">
    <source>
        <dbReference type="Proteomes" id="UP000558089"/>
    </source>
</evidence>
<feature type="transmembrane region" description="Helical" evidence="2">
    <location>
        <begin position="6"/>
        <end position="23"/>
    </location>
</feature>
<keyword evidence="4" id="KW-1185">Reference proteome</keyword>
<name>A0A850NLT3_9FLAO</name>
<keyword evidence="2" id="KW-1133">Transmembrane helix</keyword>
<keyword evidence="2" id="KW-0472">Membrane</keyword>
<gene>
    <name evidence="3" type="ORF">GUA46_14325</name>
</gene>
<dbReference type="PROSITE" id="PS51257">
    <property type="entry name" value="PROKAR_LIPOPROTEIN"/>
    <property type="match status" value="1"/>
</dbReference>
<feature type="region of interest" description="Disordered" evidence="1">
    <location>
        <begin position="50"/>
        <end position="86"/>
    </location>
</feature>
<protein>
    <submittedName>
        <fullName evidence="3">Uncharacterized protein</fullName>
    </submittedName>
</protein>
<reference evidence="3 4" key="1">
    <citation type="submission" date="2020-01" db="EMBL/GenBank/DDBJ databases">
        <title>Draft Genome Analysis of Muricauda sp. HICW Isolated from coastal seawater of PR China.</title>
        <authorList>
            <person name="Chen M.-X."/>
        </authorList>
    </citation>
    <scope>NUCLEOTIDE SEQUENCE [LARGE SCALE GENOMIC DNA]</scope>
    <source>
        <strain evidence="3 4">HICW</strain>
    </source>
</reference>
<evidence type="ECO:0000256" key="1">
    <source>
        <dbReference type="SAM" id="MobiDB-lite"/>
    </source>
</evidence>
<dbReference type="RefSeq" id="WP_176621066.1">
    <property type="nucleotide sequence ID" value="NZ_WYET01000007.1"/>
</dbReference>
<comment type="caution">
    <text evidence="3">The sequence shown here is derived from an EMBL/GenBank/DDBJ whole genome shotgun (WGS) entry which is preliminary data.</text>
</comment>
<dbReference type="AlphaFoldDB" id="A0A850NLT3"/>
<dbReference type="EMBL" id="WYET01000007">
    <property type="protein sequence ID" value="NVN19522.1"/>
    <property type="molecule type" value="Genomic_DNA"/>
</dbReference>
<accession>A0A850NLT3</accession>
<feature type="compositionally biased region" description="Polar residues" evidence="1">
    <location>
        <begin position="71"/>
        <end position="86"/>
    </location>
</feature>
<organism evidence="3 4">
    <name type="scientific">Flagellimonas chongwuensis</name>
    <dbReference type="NCBI Taxonomy" id="2697365"/>
    <lineage>
        <taxon>Bacteria</taxon>
        <taxon>Pseudomonadati</taxon>
        <taxon>Bacteroidota</taxon>
        <taxon>Flavobacteriia</taxon>
        <taxon>Flavobacteriales</taxon>
        <taxon>Flavobacteriaceae</taxon>
        <taxon>Flagellimonas</taxon>
    </lineage>
</organism>